<sequence length="133" mass="14644">MERGGDAREIELNISFILSMILLFLVGFIISAKGQSEEEAGPIEEKVGITYFTFSAAPDHLKDLDEMIEIFEASHKGITIKVETASWDDYFTKLQTLIAGGTAPDVFELNYENFVSYASKGVLLDLNSIAGVD</sequence>
<feature type="non-terminal residue" evidence="2">
    <location>
        <position position="133"/>
    </location>
</feature>
<proteinExistence type="predicted"/>
<accession>X1KXK9</accession>
<evidence type="ECO:0000256" key="1">
    <source>
        <dbReference type="SAM" id="Phobius"/>
    </source>
</evidence>
<dbReference type="Pfam" id="PF01547">
    <property type="entry name" value="SBP_bac_1"/>
    <property type="match status" value="1"/>
</dbReference>
<dbReference type="EMBL" id="BARU01035988">
    <property type="protein sequence ID" value="GAH86698.1"/>
    <property type="molecule type" value="Genomic_DNA"/>
</dbReference>
<name>X1KXK9_9ZZZZ</name>
<organism evidence="2">
    <name type="scientific">marine sediment metagenome</name>
    <dbReference type="NCBI Taxonomy" id="412755"/>
    <lineage>
        <taxon>unclassified sequences</taxon>
        <taxon>metagenomes</taxon>
        <taxon>ecological metagenomes</taxon>
    </lineage>
</organism>
<comment type="caution">
    <text evidence="2">The sequence shown here is derived from an EMBL/GenBank/DDBJ whole genome shotgun (WGS) entry which is preliminary data.</text>
</comment>
<evidence type="ECO:0000313" key="2">
    <source>
        <dbReference type="EMBL" id="GAH86698.1"/>
    </source>
</evidence>
<protein>
    <recommendedName>
        <fullName evidence="3">Extracellular solute-binding protein</fullName>
    </recommendedName>
</protein>
<dbReference type="AlphaFoldDB" id="X1KXK9"/>
<dbReference type="SUPFAM" id="SSF53850">
    <property type="entry name" value="Periplasmic binding protein-like II"/>
    <property type="match status" value="1"/>
</dbReference>
<feature type="transmembrane region" description="Helical" evidence="1">
    <location>
        <begin position="12"/>
        <end position="30"/>
    </location>
</feature>
<keyword evidence="1" id="KW-1133">Transmembrane helix</keyword>
<dbReference type="Gene3D" id="3.40.190.10">
    <property type="entry name" value="Periplasmic binding protein-like II"/>
    <property type="match status" value="1"/>
</dbReference>
<dbReference type="InterPro" id="IPR006059">
    <property type="entry name" value="SBP"/>
</dbReference>
<reference evidence="2" key="1">
    <citation type="journal article" date="2014" name="Front. Microbiol.">
        <title>High frequency of phylogenetically diverse reductive dehalogenase-homologous genes in deep subseafloor sedimentary metagenomes.</title>
        <authorList>
            <person name="Kawai M."/>
            <person name="Futagami T."/>
            <person name="Toyoda A."/>
            <person name="Takaki Y."/>
            <person name="Nishi S."/>
            <person name="Hori S."/>
            <person name="Arai W."/>
            <person name="Tsubouchi T."/>
            <person name="Morono Y."/>
            <person name="Uchiyama I."/>
            <person name="Ito T."/>
            <person name="Fujiyama A."/>
            <person name="Inagaki F."/>
            <person name="Takami H."/>
        </authorList>
    </citation>
    <scope>NUCLEOTIDE SEQUENCE</scope>
    <source>
        <strain evidence="2">Expedition CK06-06</strain>
    </source>
</reference>
<keyword evidence="1" id="KW-0812">Transmembrane</keyword>
<gene>
    <name evidence="2" type="ORF">S03H2_56273</name>
</gene>
<evidence type="ECO:0008006" key="3">
    <source>
        <dbReference type="Google" id="ProtNLM"/>
    </source>
</evidence>
<keyword evidence="1" id="KW-0472">Membrane</keyword>